<dbReference type="PIRSF" id="PIRSF000184">
    <property type="entry name" value="GDH_NAD"/>
    <property type="match status" value="1"/>
</dbReference>
<reference evidence="6" key="1">
    <citation type="submission" date="2020-12" db="EMBL/GenBank/DDBJ databases">
        <title>Metabolic potential, ecology and presence of endohyphal bacteria is reflected in genomic diversity of Mucoromycotina.</title>
        <authorList>
            <person name="Muszewska A."/>
            <person name="Okrasinska A."/>
            <person name="Steczkiewicz K."/>
            <person name="Drgas O."/>
            <person name="Orlowska M."/>
            <person name="Perlinska-Lenart U."/>
            <person name="Aleksandrzak-Piekarczyk T."/>
            <person name="Szatraj K."/>
            <person name="Zielenkiewicz U."/>
            <person name="Pilsyk S."/>
            <person name="Malc E."/>
            <person name="Mieczkowski P."/>
            <person name="Kruszewska J.S."/>
            <person name="Biernat P."/>
            <person name="Pawlowska J."/>
        </authorList>
    </citation>
    <scope>NUCLEOTIDE SEQUENCE</scope>
    <source>
        <strain evidence="6">WA0000017839</strain>
    </source>
</reference>
<dbReference type="Gene3D" id="3.40.50.720">
    <property type="entry name" value="NAD(P)-binding Rossmann-like Domain"/>
    <property type="match status" value="1"/>
</dbReference>
<dbReference type="EC" id="1.4.1.2" evidence="4"/>
<accession>A0A8H7R2U4</accession>
<dbReference type="Pfam" id="PF00208">
    <property type="entry name" value="ELFV_dehydrog"/>
    <property type="match status" value="1"/>
</dbReference>
<dbReference type="OrthoDB" id="184415at2759"/>
<dbReference type="GO" id="GO:0004352">
    <property type="term" value="F:glutamate dehydrogenase (NAD+) activity"/>
    <property type="evidence" value="ECO:0007669"/>
    <property type="project" value="UniProtKB-UniRule"/>
</dbReference>
<sequence>MTGTHVSPSEELDKNLKSAKSHTIGDLGYNANVFAGKNDQMVQVGEYLNNSGFLPKELVQNEVSWFYGNLGIDDYYFALESVETIANHIMALYGAKILAFTKNENVLDINLEKESEDSSVYIHSSQPGVSQLTGPQCERKIDEKYLDTSATSDAYRVESYRSSTTVPSGQTTSQLRCYFVTKCQFNSPSPTPEQETDINEVADQSFLKKATEHTRNIYQDVICNVLQRTGPVIEMYDVQGTRERRLIIGYRQRSTQGFFSAMSDLYHYYGLYSSRKYVEQFSNGVTIMGLYLNPLPNTRKAPIEHTIYQVMKETSLLYCLPKNPLQQFFMTNKLSVQETVYGYVGWIFSQHFLNRLGKEYLSLTHILDNANPLHEEVLSKMKKRLRQDTFTREYILDIVKQYPDLIKLLYAHFAKVHYVNQREASLQPTISYQRLTTVENLSEEQLLKKIKSVTSNSHEQLVFESFLTFNKHVLKTNFYQTTKVALSFRMDPSFLPEIEYPTPLYGMFLVVGSEFRGFHLRFSDVARGGIRMIRSRNREAYSINLRTLFDENYALAATQHRKNKDIPEGGSKGTILLDIDQQDKALVAFEKYVDSVLDLLIDGQTIGIKDKLVDLTEKPEILFFGPDEGTADYMDWASQHARRRNASFWKAFTTGKSQSLGGIPHDLYGMTTRSVHQYILGIYRTFDIKEEDCTKLQTGGPDGDLGSNEIKISKDKTIAIVDGSGVLYDAVGIHREELTRLADARLMISSFNLEKLSPQGFRVLVDEDNVTLPNGDIVENGLIFRNTFHTNPLAQATLFAPMGGRPESVGLDNVHNLIEGGNGPLFKYIVEGANLFFTQEARLRLEKAGVTIFKDASANKGGVTSSSLEVLAALAFNDTEFEEHMCVKKGQPIPVFYEAYVKEVQDIIERNARLEFEALWEEHTKTNTAISILSDELSNAIVQLNEQLQSTGLWDNAGLRETVLKRAFPKLLLDKLGLETLLERVPENYVKAIFGASLASQFVYKYGPHPDNFAFFEFMRANY</sequence>
<dbReference type="InterPro" id="IPR006096">
    <property type="entry name" value="Glu/Leu/Phe/Val/Trp_DH_C"/>
</dbReference>
<dbReference type="InterPro" id="IPR056365">
    <property type="entry name" value="NAD-GDH_2nd"/>
</dbReference>
<organism evidence="6 7">
    <name type="scientific">Mucor saturninus</name>
    <dbReference type="NCBI Taxonomy" id="64648"/>
    <lineage>
        <taxon>Eukaryota</taxon>
        <taxon>Fungi</taxon>
        <taxon>Fungi incertae sedis</taxon>
        <taxon>Mucoromycota</taxon>
        <taxon>Mucoromycotina</taxon>
        <taxon>Mucoromycetes</taxon>
        <taxon>Mucorales</taxon>
        <taxon>Mucorineae</taxon>
        <taxon>Mucoraceae</taxon>
        <taxon>Mucor</taxon>
    </lineage>
</organism>
<dbReference type="Pfam" id="PF23147">
    <property type="entry name" value="GDH2_N"/>
    <property type="match status" value="1"/>
</dbReference>
<proteinExistence type="inferred from homology"/>
<keyword evidence="2 4" id="KW-0560">Oxidoreductase</keyword>
<gene>
    <name evidence="6" type="ORF">INT47_012539</name>
</gene>
<dbReference type="GO" id="GO:0006538">
    <property type="term" value="P:L-glutamate catabolic process"/>
    <property type="evidence" value="ECO:0007669"/>
    <property type="project" value="UniProtKB-UniRule"/>
</dbReference>
<dbReference type="InterPro" id="IPR016210">
    <property type="entry name" value="NAD-GDH_euk"/>
</dbReference>
<comment type="function">
    <text evidence="4">NAD(+)-dependent glutamate dehydrogenase which degrades glutamate to ammonia and alpha-ketoglutarate.</text>
</comment>
<dbReference type="InterPro" id="IPR036291">
    <property type="entry name" value="NAD(P)-bd_dom_sf"/>
</dbReference>
<evidence type="ECO:0000313" key="6">
    <source>
        <dbReference type="EMBL" id="KAG2202545.1"/>
    </source>
</evidence>
<comment type="catalytic activity">
    <reaction evidence="4">
        <text>L-glutamate + NAD(+) + H2O = 2-oxoglutarate + NH4(+) + NADH + H(+)</text>
        <dbReference type="Rhea" id="RHEA:15133"/>
        <dbReference type="ChEBI" id="CHEBI:15377"/>
        <dbReference type="ChEBI" id="CHEBI:15378"/>
        <dbReference type="ChEBI" id="CHEBI:16810"/>
        <dbReference type="ChEBI" id="CHEBI:28938"/>
        <dbReference type="ChEBI" id="CHEBI:29985"/>
        <dbReference type="ChEBI" id="CHEBI:57540"/>
        <dbReference type="ChEBI" id="CHEBI:57945"/>
        <dbReference type="EC" id="1.4.1.2"/>
    </reaction>
</comment>
<evidence type="ECO:0000256" key="2">
    <source>
        <dbReference type="ARBA" id="ARBA00023002"/>
    </source>
</evidence>
<keyword evidence="3 4" id="KW-0520">NAD</keyword>
<dbReference type="InterPro" id="IPR046346">
    <property type="entry name" value="Aminoacid_DH-like_N_sf"/>
</dbReference>
<evidence type="ECO:0000256" key="1">
    <source>
        <dbReference type="ARBA" id="ARBA00006382"/>
    </source>
</evidence>
<name>A0A8H7R2U4_9FUNG</name>
<dbReference type="Pfam" id="PF23152">
    <property type="entry name" value="GDH_2nd"/>
    <property type="match status" value="1"/>
</dbReference>
<dbReference type="EMBL" id="JAEPRD010000059">
    <property type="protein sequence ID" value="KAG2202545.1"/>
    <property type="molecule type" value="Genomic_DNA"/>
</dbReference>
<evidence type="ECO:0000313" key="7">
    <source>
        <dbReference type="Proteomes" id="UP000603453"/>
    </source>
</evidence>
<protein>
    <recommendedName>
        <fullName evidence="4">NAD-specific glutamate dehydrogenase</fullName>
        <ecNumber evidence="4">1.4.1.2</ecNumber>
    </recommendedName>
</protein>
<dbReference type="GO" id="GO:0005739">
    <property type="term" value="C:mitochondrion"/>
    <property type="evidence" value="ECO:0007669"/>
    <property type="project" value="UniProtKB-UniRule"/>
</dbReference>
<dbReference type="SUPFAM" id="SSF53223">
    <property type="entry name" value="Aminoacid dehydrogenase-like, N-terminal domain"/>
    <property type="match status" value="1"/>
</dbReference>
<dbReference type="Proteomes" id="UP000603453">
    <property type="component" value="Unassembled WGS sequence"/>
</dbReference>
<evidence type="ECO:0000256" key="4">
    <source>
        <dbReference type="PIRNR" id="PIRNR000184"/>
    </source>
</evidence>
<keyword evidence="7" id="KW-1185">Reference proteome</keyword>
<dbReference type="AlphaFoldDB" id="A0A8H7R2U4"/>
<dbReference type="SMART" id="SM00839">
    <property type="entry name" value="ELFV_dehydrog"/>
    <property type="match status" value="1"/>
</dbReference>
<comment type="caution">
    <text evidence="6">The sequence shown here is derived from an EMBL/GenBank/DDBJ whole genome shotgun (WGS) entry which is preliminary data.</text>
</comment>
<feature type="domain" description="Glutamate/phenylalanine/leucine/valine/L-tryptophan dehydrogenase C-terminal" evidence="5">
    <location>
        <begin position="662"/>
        <end position="927"/>
    </location>
</feature>
<dbReference type="PANTHER" id="PTHR11606">
    <property type="entry name" value="GLUTAMATE DEHYDROGENASE"/>
    <property type="match status" value="1"/>
</dbReference>
<dbReference type="InterPro" id="IPR055480">
    <property type="entry name" value="NAD-GDH_N"/>
</dbReference>
<dbReference type="PANTHER" id="PTHR11606:SF24">
    <property type="entry name" value="NAD-SPECIFIC GLUTAMATE DEHYDROGENASE"/>
    <property type="match status" value="1"/>
</dbReference>
<comment type="similarity">
    <text evidence="1 4">Belongs to the Glu/Leu/Phe/Val dehydrogenases family.</text>
</comment>
<dbReference type="SUPFAM" id="SSF51735">
    <property type="entry name" value="NAD(P)-binding Rossmann-fold domains"/>
    <property type="match status" value="1"/>
</dbReference>
<evidence type="ECO:0000259" key="5">
    <source>
        <dbReference type="SMART" id="SM00839"/>
    </source>
</evidence>
<evidence type="ECO:0000256" key="3">
    <source>
        <dbReference type="ARBA" id="ARBA00023027"/>
    </source>
</evidence>